<comment type="caution">
    <text evidence="6">Lacks conserved residue(s) required for the propagation of feature annotation.</text>
</comment>
<dbReference type="AlphaFoldDB" id="A0A4R8A5R1"/>
<dbReference type="Gene3D" id="3.40.50.2300">
    <property type="match status" value="1"/>
</dbReference>
<keyword evidence="11" id="KW-1185">Reference proteome</keyword>
<evidence type="ECO:0000256" key="6">
    <source>
        <dbReference type="PROSITE-ProRule" id="PRU00169"/>
    </source>
</evidence>
<reference evidence="10 11" key="1">
    <citation type="submission" date="2019-03" db="EMBL/GenBank/DDBJ databases">
        <title>Genomic Encyclopedia of Type Strains, Phase IV (KMG-IV): sequencing the most valuable type-strain genomes for metagenomic binning, comparative biology and taxonomic classification.</title>
        <authorList>
            <person name="Goeker M."/>
        </authorList>
    </citation>
    <scope>NUCLEOTIDE SEQUENCE [LARGE SCALE GENOMIC DNA]</scope>
    <source>
        <strain evidence="10 11">DSM 28867</strain>
    </source>
</reference>
<dbReference type="InterPro" id="IPR011006">
    <property type="entry name" value="CheY-like_superfamily"/>
</dbReference>
<evidence type="ECO:0000313" key="11">
    <source>
        <dbReference type="Proteomes" id="UP000294743"/>
    </source>
</evidence>
<dbReference type="GO" id="GO:0005829">
    <property type="term" value="C:cytosol"/>
    <property type="evidence" value="ECO:0007669"/>
    <property type="project" value="TreeGrafter"/>
</dbReference>
<feature type="domain" description="OmpR/PhoB-type" evidence="9">
    <location>
        <begin position="130"/>
        <end position="226"/>
    </location>
</feature>
<organism evidence="10 11">
    <name type="scientific">Breznakia blatticola</name>
    <dbReference type="NCBI Taxonomy" id="1754012"/>
    <lineage>
        <taxon>Bacteria</taxon>
        <taxon>Bacillati</taxon>
        <taxon>Bacillota</taxon>
        <taxon>Erysipelotrichia</taxon>
        <taxon>Erysipelotrichales</taxon>
        <taxon>Erysipelotrichaceae</taxon>
        <taxon>Breznakia</taxon>
    </lineage>
</organism>
<keyword evidence="3" id="KW-0805">Transcription regulation</keyword>
<protein>
    <submittedName>
        <fullName evidence="10">OmpR family response regulator RpaB</fullName>
    </submittedName>
</protein>
<evidence type="ECO:0000256" key="3">
    <source>
        <dbReference type="ARBA" id="ARBA00023015"/>
    </source>
</evidence>
<proteinExistence type="predicted"/>
<dbReference type="GO" id="GO:0000976">
    <property type="term" value="F:transcription cis-regulatory region binding"/>
    <property type="evidence" value="ECO:0007669"/>
    <property type="project" value="TreeGrafter"/>
</dbReference>
<dbReference type="InterPro" id="IPR036388">
    <property type="entry name" value="WH-like_DNA-bd_sf"/>
</dbReference>
<dbReference type="OrthoDB" id="1644132at2"/>
<evidence type="ECO:0000259" key="8">
    <source>
        <dbReference type="PROSITE" id="PS50110"/>
    </source>
</evidence>
<accession>A0A4R8A5R1</accession>
<dbReference type="Gene3D" id="1.10.10.10">
    <property type="entry name" value="Winged helix-like DNA-binding domain superfamily/Winged helix DNA-binding domain"/>
    <property type="match status" value="1"/>
</dbReference>
<dbReference type="Pfam" id="PF00072">
    <property type="entry name" value="Response_reg"/>
    <property type="match status" value="1"/>
</dbReference>
<evidence type="ECO:0000256" key="5">
    <source>
        <dbReference type="ARBA" id="ARBA00023163"/>
    </source>
</evidence>
<evidence type="ECO:0000313" key="10">
    <source>
        <dbReference type="EMBL" id="TDW24858.1"/>
    </source>
</evidence>
<dbReference type="GO" id="GO:0006355">
    <property type="term" value="P:regulation of DNA-templated transcription"/>
    <property type="evidence" value="ECO:0007669"/>
    <property type="project" value="InterPro"/>
</dbReference>
<evidence type="ECO:0000256" key="2">
    <source>
        <dbReference type="ARBA" id="ARBA00023012"/>
    </source>
</evidence>
<keyword evidence="5" id="KW-0804">Transcription</keyword>
<dbReference type="EMBL" id="SODD01000007">
    <property type="protein sequence ID" value="TDW24858.1"/>
    <property type="molecule type" value="Genomic_DNA"/>
</dbReference>
<keyword evidence="2" id="KW-0902">Two-component regulatory system</keyword>
<dbReference type="InterPro" id="IPR039420">
    <property type="entry name" value="WalR-like"/>
</dbReference>
<keyword evidence="1" id="KW-0597">Phosphoprotein</keyword>
<dbReference type="SMART" id="SM00862">
    <property type="entry name" value="Trans_reg_C"/>
    <property type="match status" value="1"/>
</dbReference>
<dbReference type="PROSITE" id="PS51755">
    <property type="entry name" value="OMPR_PHOB"/>
    <property type="match status" value="1"/>
</dbReference>
<dbReference type="PANTHER" id="PTHR48111:SF40">
    <property type="entry name" value="PHOSPHATE REGULON TRANSCRIPTIONAL REGULATORY PROTEIN PHOB"/>
    <property type="match status" value="1"/>
</dbReference>
<comment type="caution">
    <text evidence="10">The sequence shown here is derived from an EMBL/GenBank/DDBJ whole genome shotgun (WGS) entry which is preliminary data.</text>
</comment>
<dbReference type="CDD" id="cd00383">
    <property type="entry name" value="trans_reg_C"/>
    <property type="match status" value="1"/>
</dbReference>
<dbReference type="RefSeq" id="WP_134168425.1">
    <property type="nucleotide sequence ID" value="NZ_SODD01000007.1"/>
</dbReference>
<feature type="DNA-binding region" description="OmpR/PhoB-type" evidence="7">
    <location>
        <begin position="130"/>
        <end position="226"/>
    </location>
</feature>
<dbReference type="GO" id="GO:0000156">
    <property type="term" value="F:phosphorelay response regulator activity"/>
    <property type="evidence" value="ECO:0007669"/>
    <property type="project" value="TreeGrafter"/>
</dbReference>
<sequence length="226" mass="26439">MNKKILLVKPSSTYTSKLKESIELYGHSVDCSTSPIHAIALFAKKSYDLVISEYQMKEMDGIRLILILREMKPFFRSIMLSSYQSDEIEINTFDHGIDFYFNTNRSHVVLTTYIHKVLCKDTIEQNEQGYMLFSTKEAISIDTDKRLVFKEEKPIHVTNKEFELLSMFLEYKGSALSREIIAKRLWVTEVEDIDFRVIDGHVKRLRSKLNIQAISAIRSYGYIWNE</sequence>
<dbReference type="PROSITE" id="PS50110">
    <property type="entry name" value="RESPONSE_REGULATORY"/>
    <property type="match status" value="1"/>
</dbReference>
<feature type="domain" description="Response regulatory" evidence="8">
    <location>
        <begin position="4"/>
        <end position="118"/>
    </location>
</feature>
<dbReference type="InterPro" id="IPR001867">
    <property type="entry name" value="OmpR/PhoB-type_DNA-bd"/>
</dbReference>
<dbReference type="SMART" id="SM00448">
    <property type="entry name" value="REC"/>
    <property type="match status" value="1"/>
</dbReference>
<dbReference type="InterPro" id="IPR001789">
    <property type="entry name" value="Sig_transdc_resp-reg_receiver"/>
</dbReference>
<name>A0A4R8A5R1_9FIRM</name>
<dbReference type="Pfam" id="PF00486">
    <property type="entry name" value="Trans_reg_C"/>
    <property type="match status" value="1"/>
</dbReference>
<dbReference type="SUPFAM" id="SSF52172">
    <property type="entry name" value="CheY-like"/>
    <property type="match status" value="1"/>
</dbReference>
<keyword evidence="4 7" id="KW-0238">DNA-binding</keyword>
<evidence type="ECO:0000256" key="7">
    <source>
        <dbReference type="PROSITE-ProRule" id="PRU01091"/>
    </source>
</evidence>
<evidence type="ECO:0000256" key="4">
    <source>
        <dbReference type="ARBA" id="ARBA00023125"/>
    </source>
</evidence>
<dbReference type="PANTHER" id="PTHR48111">
    <property type="entry name" value="REGULATOR OF RPOS"/>
    <property type="match status" value="1"/>
</dbReference>
<dbReference type="Proteomes" id="UP000294743">
    <property type="component" value="Unassembled WGS sequence"/>
</dbReference>
<evidence type="ECO:0000259" key="9">
    <source>
        <dbReference type="PROSITE" id="PS51755"/>
    </source>
</evidence>
<evidence type="ECO:0000256" key="1">
    <source>
        <dbReference type="ARBA" id="ARBA00022553"/>
    </source>
</evidence>
<gene>
    <name evidence="10" type="ORF">EDD63_10710</name>
</gene>
<dbReference type="GO" id="GO:0032993">
    <property type="term" value="C:protein-DNA complex"/>
    <property type="evidence" value="ECO:0007669"/>
    <property type="project" value="TreeGrafter"/>
</dbReference>
<dbReference type="CDD" id="cd00156">
    <property type="entry name" value="REC"/>
    <property type="match status" value="1"/>
</dbReference>